<keyword evidence="3" id="KW-1185">Reference proteome</keyword>
<feature type="chain" id="PRO_5022962248" evidence="1">
    <location>
        <begin position="23"/>
        <end position="241"/>
    </location>
</feature>
<dbReference type="AlphaFoldDB" id="A0A5B8S2X7"/>
<feature type="signal peptide" evidence="1">
    <location>
        <begin position="1"/>
        <end position="22"/>
    </location>
</feature>
<dbReference type="Proteomes" id="UP000321172">
    <property type="component" value="Chromosome"/>
</dbReference>
<protein>
    <submittedName>
        <fullName evidence="2">Uncharacterized protein</fullName>
    </submittedName>
</protein>
<gene>
    <name evidence="2" type="ORF">FRF71_05985</name>
</gene>
<proteinExistence type="predicted"/>
<dbReference type="RefSeq" id="WP_147089698.1">
    <property type="nucleotide sequence ID" value="NZ_BAABJD010000001.1"/>
</dbReference>
<evidence type="ECO:0000256" key="1">
    <source>
        <dbReference type="SAM" id="SignalP"/>
    </source>
</evidence>
<reference evidence="2 3" key="1">
    <citation type="journal article" date="2013" name="J. Microbiol. Biotechnol.">
        <title>Novosphingobium ginsenosidimutans sp. nov., with the ability to convert ginsenoside.</title>
        <authorList>
            <person name="Kim J.K."/>
            <person name="He D."/>
            <person name="Liu Q.M."/>
            <person name="Park H.Y."/>
            <person name="Jung M.S."/>
            <person name="Yoon M.H."/>
            <person name="Kim S.C."/>
            <person name="Im W.T."/>
        </authorList>
    </citation>
    <scope>NUCLEOTIDE SEQUENCE [LARGE SCALE GENOMIC DNA]</scope>
    <source>
        <strain evidence="2 3">FW-6</strain>
    </source>
</reference>
<dbReference type="KEGG" id="ngf:FRF71_05985"/>
<organism evidence="2 3">
    <name type="scientific">Novosphingobium ginsenosidimutans</name>
    <dbReference type="NCBI Taxonomy" id="1176536"/>
    <lineage>
        <taxon>Bacteria</taxon>
        <taxon>Pseudomonadati</taxon>
        <taxon>Pseudomonadota</taxon>
        <taxon>Alphaproteobacteria</taxon>
        <taxon>Sphingomonadales</taxon>
        <taxon>Sphingomonadaceae</taxon>
        <taxon>Novosphingobium</taxon>
    </lineage>
</organism>
<evidence type="ECO:0000313" key="2">
    <source>
        <dbReference type="EMBL" id="QEA15720.1"/>
    </source>
</evidence>
<evidence type="ECO:0000313" key="3">
    <source>
        <dbReference type="Proteomes" id="UP000321172"/>
    </source>
</evidence>
<name>A0A5B8S2X7_9SPHN</name>
<dbReference type="OrthoDB" id="7508780at2"/>
<dbReference type="EMBL" id="CP042345">
    <property type="protein sequence ID" value="QEA15720.1"/>
    <property type="molecule type" value="Genomic_DNA"/>
</dbReference>
<accession>A0A5B8S2X7</accession>
<sequence>MRARTILLAGIAAVAPAPAAQAAPASQATVAFKPPAGPVMISRTVVRSLIDGKEVRATRCYLVWFRPEGSGWRLEGELRDVKVDVPPSLERFAELERNRMEPGFFPIRLDAAGRLVPRSDPLVGDGSRAKAVALGEMMIAGARMSPSARGQASTMLTQVVMAGTGGTAWPVDLFSPARADSVETRGITMPDGTRGLISVTIRAEGLIPGGLPQRVARTVLTDLGGSTRTTREIWTFERTQP</sequence>
<keyword evidence="1" id="KW-0732">Signal</keyword>